<comment type="caution">
    <text evidence="1">The sequence shown here is derived from an EMBL/GenBank/DDBJ whole genome shotgun (WGS) entry which is preliminary data.</text>
</comment>
<dbReference type="EMBL" id="CABDUW010001383">
    <property type="protein sequence ID" value="VTJ81101.1"/>
    <property type="molecule type" value="Genomic_DNA"/>
</dbReference>
<dbReference type="PANTHER" id="PTHR22605:SF16">
    <property type="entry name" value="E3 UBIQUITIN-PROTEIN LIGASE RNF213"/>
    <property type="match status" value="1"/>
</dbReference>
<keyword evidence="2" id="KW-1185">Reference proteome</keyword>
<dbReference type="GO" id="GO:0006511">
    <property type="term" value="P:ubiquitin-dependent protein catabolic process"/>
    <property type="evidence" value="ECO:0007669"/>
    <property type="project" value="TreeGrafter"/>
</dbReference>
<dbReference type="InterPro" id="IPR031248">
    <property type="entry name" value="RNF213"/>
</dbReference>
<organism evidence="1 2">
    <name type="scientific">Marmota monax</name>
    <name type="common">Woodchuck</name>
    <dbReference type="NCBI Taxonomy" id="9995"/>
    <lineage>
        <taxon>Eukaryota</taxon>
        <taxon>Metazoa</taxon>
        <taxon>Chordata</taxon>
        <taxon>Craniata</taxon>
        <taxon>Vertebrata</taxon>
        <taxon>Euteleostomi</taxon>
        <taxon>Mammalia</taxon>
        <taxon>Eutheria</taxon>
        <taxon>Euarchontoglires</taxon>
        <taxon>Glires</taxon>
        <taxon>Rodentia</taxon>
        <taxon>Sciuromorpha</taxon>
        <taxon>Sciuridae</taxon>
        <taxon>Xerinae</taxon>
        <taxon>Marmotini</taxon>
        <taxon>Marmota</taxon>
    </lineage>
</organism>
<reference evidence="1" key="1">
    <citation type="submission" date="2019-04" db="EMBL/GenBank/DDBJ databases">
        <authorList>
            <person name="Alioto T."/>
            <person name="Alioto T."/>
        </authorList>
    </citation>
    <scope>NUCLEOTIDE SEQUENCE [LARGE SCALE GENOMIC DNA]</scope>
</reference>
<proteinExistence type="predicted"/>
<dbReference type="GO" id="GO:0016887">
    <property type="term" value="F:ATP hydrolysis activity"/>
    <property type="evidence" value="ECO:0007669"/>
    <property type="project" value="InterPro"/>
</dbReference>
<evidence type="ECO:0000313" key="2">
    <source>
        <dbReference type="Proteomes" id="UP000335636"/>
    </source>
</evidence>
<gene>
    <name evidence="1" type="ORF">MONAX_5E027952</name>
</gene>
<dbReference type="GO" id="GO:0004842">
    <property type="term" value="F:ubiquitin-protein transferase activity"/>
    <property type="evidence" value="ECO:0007669"/>
    <property type="project" value="InterPro"/>
</dbReference>
<dbReference type="GO" id="GO:0005730">
    <property type="term" value="C:nucleolus"/>
    <property type="evidence" value="ECO:0007669"/>
    <property type="project" value="TreeGrafter"/>
</dbReference>
<name>A0A5E4CJE9_MARMO</name>
<accession>A0A5E4CJE9</accession>
<dbReference type="Proteomes" id="UP000335636">
    <property type="component" value="Unassembled WGS sequence"/>
</dbReference>
<sequence length="325" mass="36769">MATEGLDPKDYLQEYHEVQGNVLCCTQITSEPAVSGSTHLPPFLCSCIMLRAPRPHLETTLSPVLTVINIIKPPVGDPKGFLQQHIWKDLEQLTKILGKSAEETTHVVHLMLCWLLKEQHPLPDQRMTLSSKGEIKLPKDYCNSDLDLDADFEVILSQCQGLGLCSTALVSYLIYLHNEIIHTLEKFSKENNSYSVDDSDVTDLHVVSYEMERDLIPLVLSNCPYQVVQGQETLQEFDLEKIQQQISSRFLQGKPQLPPGIPFGKSVLGNKADISPEIAKLLSTFLNHTDLDAFLMELHEMMVLKLRNTQTQDSFNPEWKYSVHT</sequence>
<dbReference type="GO" id="GO:0002040">
    <property type="term" value="P:sprouting angiogenesis"/>
    <property type="evidence" value="ECO:0007669"/>
    <property type="project" value="TreeGrafter"/>
</dbReference>
<dbReference type="GO" id="GO:2000051">
    <property type="term" value="P:negative regulation of non-canonical Wnt signaling pathway"/>
    <property type="evidence" value="ECO:0007669"/>
    <property type="project" value="TreeGrafter"/>
</dbReference>
<dbReference type="GO" id="GO:0005829">
    <property type="term" value="C:cytosol"/>
    <property type="evidence" value="ECO:0007669"/>
    <property type="project" value="TreeGrafter"/>
</dbReference>
<dbReference type="AlphaFoldDB" id="A0A5E4CJE9"/>
<evidence type="ECO:0000313" key="1">
    <source>
        <dbReference type="EMBL" id="VTJ81101.1"/>
    </source>
</evidence>
<dbReference type="PANTHER" id="PTHR22605">
    <property type="entry name" value="RZ-TYPE DOMAIN-CONTAINING PROTEIN"/>
    <property type="match status" value="1"/>
</dbReference>
<protein>
    <submittedName>
        <fullName evidence="1">Uncharacterized protein</fullName>
    </submittedName>
</protein>
<dbReference type="GO" id="GO:0016020">
    <property type="term" value="C:membrane"/>
    <property type="evidence" value="ECO:0007669"/>
    <property type="project" value="TreeGrafter"/>
</dbReference>